<dbReference type="RefSeq" id="WP_245903958.1">
    <property type="nucleotide sequence ID" value="NZ_QICL01000001.1"/>
</dbReference>
<sequence length="389" mass="44849">MKSSRIKNNIQSLKLRTKIFLILLILFLGWISILQFQTYKYPDVENIDKRINYLERVINQPLNGNSEVTRLGYENPEFTLFTYAYSTYAFTNLAIKDSTYKQRVVPLIKESILKVLDSKITSTYSVDSTFILKDSIPDYSVLYLGHLNLMMGCYRLLSKDSTFNNLNNKISGSLFKRYNEAKFFNLESYPSSIWIPDNSVAIASLKLHSTNTKSNYSSACTDWVNYLKQHYIEKETGVLYSTLDSKSGKAIEEPRGSMLGWSILFIYQFDSQFAIELYNNYKKNFSNDFLVFRLFRERSENRDTSIGDIDSGPIFLGYSIPANEFALGASNLSGDYKTAKKLERLINFGTSQIEDNNEFKYKVKFTEMNISPMAEALVLNSLTITKWVE</sequence>
<dbReference type="EMBL" id="QICL01000001">
    <property type="protein sequence ID" value="PXV69101.1"/>
    <property type="molecule type" value="Genomic_DNA"/>
</dbReference>
<gene>
    <name evidence="1" type="ORF">CLV62_101370</name>
</gene>
<comment type="caution">
    <text evidence="1">The sequence shown here is derived from an EMBL/GenBank/DDBJ whole genome shotgun (WGS) entry which is preliminary data.</text>
</comment>
<accession>A0A2V3PW82</accession>
<evidence type="ECO:0000313" key="1">
    <source>
        <dbReference type="EMBL" id="PXV69101.1"/>
    </source>
</evidence>
<protein>
    <submittedName>
        <fullName evidence="1">Uncharacterized protein</fullName>
    </submittedName>
</protein>
<proteinExistence type="predicted"/>
<organism evidence="1 2">
    <name type="scientific">Dysgonomonas alginatilytica</name>
    <dbReference type="NCBI Taxonomy" id="1605892"/>
    <lineage>
        <taxon>Bacteria</taxon>
        <taxon>Pseudomonadati</taxon>
        <taxon>Bacteroidota</taxon>
        <taxon>Bacteroidia</taxon>
        <taxon>Bacteroidales</taxon>
        <taxon>Dysgonomonadaceae</taxon>
        <taxon>Dysgonomonas</taxon>
    </lineage>
</organism>
<keyword evidence="2" id="KW-1185">Reference proteome</keyword>
<reference evidence="1 2" key="1">
    <citation type="submission" date="2018-03" db="EMBL/GenBank/DDBJ databases">
        <title>Genomic Encyclopedia of Archaeal and Bacterial Type Strains, Phase II (KMG-II): from individual species to whole genera.</title>
        <authorList>
            <person name="Goeker M."/>
        </authorList>
    </citation>
    <scope>NUCLEOTIDE SEQUENCE [LARGE SCALE GENOMIC DNA]</scope>
    <source>
        <strain evidence="1 2">DSM 100214</strain>
    </source>
</reference>
<dbReference type="AlphaFoldDB" id="A0A2V3PW82"/>
<name>A0A2V3PW82_9BACT</name>
<dbReference type="Proteomes" id="UP000247973">
    <property type="component" value="Unassembled WGS sequence"/>
</dbReference>
<evidence type="ECO:0000313" key="2">
    <source>
        <dbReference type="Proteomes" id="UP000247973"/>
    </source>
</evidence>